<dbReference type="AlphaFoldDB" id="A0A9Q9B5M2"/>
<dbReference type="OrthoDB" id="3856067at2759"/>
<keyword evidence="2" id="KW-1185">Reference proteome</keyword>
<evidence type="ECO:0000313" key="2">
    <source>
        <dbReference type="Proteomes" id="UP001056384"/>
    </source>
</evidence>
<sequence length="245" mass="27718">MNYVSASQQIVLVFADLPTIILIGKNMEDLFKLPQKLQKLAMRPIPRVSSAPQVAASIRLVAITELVEHILLDVDPGTLLQAQRVNRLFHRVLQSSPSFRQKLWLEPPMIANEEEPMVVNPMIQAHLHQLGIVDIEISSHTNLDLPIVRTTFEHRCQLAMLKPGSWRDMILADVFDCHNLDCMAIWHRTVPEQRHSERIAGIVMNAPPVKLGDLVDALLAMRIGVEGFDFEDSLAASQRQRQHRG</sequence>
<protein>
    <submittedName>
        <fullName evidence="1">F-box-like domain superfamily protein</fullName>
    </submittedName>
</protein>
<dbReference type="InterPro" id="IPR036047">
    <property type="entry name" value="F-box-like_dom_sf"/>
</dbReference>
<accession>A0A9Q9B5M2</accession>
<dbReference type="SUPFAM" id="SSF81383">
    <property type="entry name" value="F-box domain"/>
    <property type="match status" value="1"/>
</dbReference>
<organism evidence="1 2">
    <name type="scientific">Septoria linicola</name>
    <dbReference type="NCBI Taxonomy" id="215465"/>
    <lineage>
        <taxon>Eukaryota</taxon>
        <taxon>Fungi</taxon>
        <taxon>Dikarya</taxon>
        <taxon>Ascomycota</taxon>
        <taxon>Pezizomycotina</taxon>
        <taxon>Dothideomycetes</taxon>
        <taxon>Dothideomycetidae</taxon>
        <taxon>Mycosphaerellales</taxon>
        <taxon>Mycosphaerellaceae</taxon>
        <taxon>Septoria</taxon>
    </lineage>
</organism>
<reference evidence="1" key="1">
    <citation type="submission" date="2022-06" db="EMBL/GenBank/DDBJ databases">
        <title>Complete genome sequences of two strains of the flax pathogen Septoria linicola.</title>
        <authorList>
            <person name="Lapalu N."/>
            <person name="Simon A."/>
            <person name="Demenou B."/>
            <person name="Paumier D."/>
            <person name="Guillot M.-P."/>
            <person name="Gout L."/>
            <person name="Valade R."/>
        </authorList>
    </citation>
    <scope>NUCLEOTIDE SEQUENCE</scope>
    <source>
        <strain evidence="1">SE15195</strain>
    </source>
</reference>
<gene>
    <name evidence="1" type="ORF">Slin15195_G100900</name>
</gene>
<dbReference type="Proteomes" id="UP001056384">
    <property type="component" value="Chromosome 9"/>
</dbReference>
<name>A0A9Q9B5M2_9PEZI</name>
<evidence type="ECO:0000313" key="1">
    <source>
        <dbReference type="EMBL" id="USW56771.1"/>
    </source>
</evidence>
<dbReference type="EMBL" id="CP099426">
    <property type="protein sequence ID" value="USW56771.1"/>
    <property type="molecule type" value="Genomic_DNA"/>
</dbReference>
<proteinExistence type="predicted"/>